<proteinExistence type="predicted"/>
<dbReference type="PANTHER" id="PTHR46825">
    <property type="entry name" value="D-ALANYL-D-ALANINE-CARBOXYPEPTIDASE/ENDOPEPTIDASE AMPH"/>
    <property type="match status" value="1"/>
</dbReference>
<organism evidence="2 3">
    <name type="scientific">Streptomyces clavuligerus</name>
    <dbReference type="NCBI Taxonomy" id="1901"/>
    <lineage>
        <taxon>Bacteria</taxon>
        <taxon>Bacillati</taxon>
        <taxon>Actinomycetota</taxon>
        <taxon>Actinomycetes</taxon>
        <taxon>Kitasatosporales</taxon>
        <taxon>Streptomycetaceae</taxon>
        <taxon>Streptomyces</taxon>
    </lineage>
</organism>
<dbReference type="MEROPS" id="S12.003"/>
<gene>
    <name evidence="2" type="ORF">SCLAV_p0171</name>
</gene>
<evidence type="ECO:0000313" key="2">
    <source>
        <dbReference type="EMBL" id="EFG03662.2"/>
    </source>
</evidence>
<dbReference type="RefSeq" id="WP_003955457.1">
    <property type="nucleotide sequence ID" value="NZ_CM000914.1"/>
</dbReference>
<reference evidence="2 3" key="1">
    <citation type="journal article" date="2010" name="Genome Biol. Evol.">
        <title>The sequence of a 1.8-mb bacterial linear plasmid reveals a rich evolutionary reservoir of secondary metabolic pathways.</title>
        <authorList>
            <person name="Medema M.H."/>
            <person name="Trefzer A."/>
            <person name="Kovalchuk A."/>
            <person name="van den Berg M."/>
            <person name="Mueller U."/>
            <person name="Heijne W."/>
            <person name="Wu L."/>
            <person name="Alam M.T."/>
            <person name="Ronning C.M."/>
            <person name="Nierman W.C."/>
            <person name="Bovenberg R.A.L."/>
            <person name="Breitling R."/>
            <person name="Takano E."/>
        </authorList>
    </citation>
    <scope>NUCLEOTIDE SEQUENCE [LARGE SCALE GENOMIC DNA]</scope>
    <source>
        <strain evidence="3">ATCC 27064 / DSM 738 / JCM 4710 / NBRC 13307 / NCIMB 12785 / NRRL 3585 / VKM Ac-602</strain>
        <plasmid evidence="2">pSCL4</plasmid>
    </source>
</reference>
<keyword evidence="2" id="KW-0614">Plasmid</keyword>
<dbReference type="SUPFAM" id="SSF56601">
    <property type="entry name" value="beta-lactamase/transpeptidase-like"/>
    <property type="match status" value="1"/>
</dbReference>
<dbReference type="EMBL" id="CM000914">
    <property type="protein sequence ID" value="EFG03662.2"/>
    <property type="molecule type" value="Genomic_DNA"/>
</dbReference>
<dbReference type="OrthoDB" id="5177574at2"/>
<dbReference type="Pfam" id="PF00144">
    <property type="entry name" value="Beta-lactamase"/>
    <property type="match status" value="1"/>
</dbReference>
<geneLocation type="plasmid" evidence="2 3">
    <name>pSCL4</name>
</geneLocation>
<evidence type="ECO:0000259" key="1">
    <source>
        <dbReference type="Pfam" id="PF00144"/>
    </source>
</evidence>
<dbReference type="InterPro" id="IPR050491">
    <property type="entry name" value="AmpC-like"/>
</dbReference>
<dbReference type="InterPro" id="IPR001466">
    <property type="entry name" value="Beta-lactam-related"/>
</dbReference>
<dbReference type="InterPro" id="IPR012338">
    <property type="entry name" value="Beta-lactam/transpept-like"/>
</dbReference>
<dbReference type="eggNOG" id="COG1680">
    <property type="taxonomic scope" value="Bacteria"/>
</dbReference>
<dbReference type="Gene3D" id="3.40.710.10">
    <property type="entry name" value="DD-peptidase/beta-lactamase superfamily"/>
    <property type="match status" value="1"/>
</dbReference>
<keyword evidence="3" id="KW-1185">Reference proteome</keyword>
<feature type="domain" description="Beta-lactamase-related" evidence="1">
    <location>
        <begin position="53"/>
        <end position="384"/>
    </location>
</feature>
<dbReference type="AlphaFoldDB" id="B5GUE9"/>
<accession>B5GUE9</accession>
<dbReference type="Proteomes" id="UP000002357">
    <property type="component" value="Plasmid pSCL4"/>
</dbReference>
<dbReference type="PANTHER" id="PTHR46825:SF7">
    <property type="entry name" value="D-ALANYL-D-ALANINE CARBOXYPEPTIDASE"/>
    <property type="match status" value="1"/>
</dbReference>
<protein>
    <submittedName>
        <fullName evidence="2">Putative beta-lactamase</fullName>
    </submittedName>
</protein>
<evidence type="ECO:0000313" key="3">
    <source>
        <dbReference type="Proteomes" id="UP000002357"/>
    </source>
</evidence>
<sequence length="395" mass="41339">MRSNGPYISRRFGLAGVAATAVTLVTAVGGHAAPLPRFGSALQADVDAIRATGTTGVLAEVRSPRGRASARAGVADLEHDGPVPWNAYYRIGSDTKTYTAALVLQLVGEGRLRLTDTVERWLPGMVRGNGNDGSRITVANLLRQTSGLNDYLSLSGGSPFTPNAYRRNRFRPGIPQKQVMAALSKPPLWVPDAADPAEERRWGYSNTNYVLAGMIVERVTGNPWAHEIHERFILPLKLRNTLVPGTSSYVPQPTAVAYTQFPGATGLTDTTVASAGAADGGIISTPHDVTVFLRALLSGRLLAPAQIAAMKRTVPAADYGPPGTGYGLGLAWRPGAGGSGVWFHGGTHLGVVSETGVTSDGGTAVAAALFTLPTEAAQADAQSRAAQRLVDRALG</sequence>
<dbReference type="GeneID" id="93733398"/>
<name>B5GUE9_STRCL</name>